<dbReference type="RefSeq" id="WP_196446723.1">
    <property type="nucleotide sequence ID" value="NZ_CP070505.1"/>
</dbReference>
<keyword evidence="4" id="KW-1003">Cell membrane</keyword>
<dbReference type="GO" id="GO:0009636">
    <property type="term" value="P:response to toxic substance"/>
    <property type="evidence" value="ECO:0007669"/>
    <property type="project" value="UniProtKB-ARBA"/>
</dbReference>
<dbReference type="Gene3D" id="3.30.70.1440">
    <property type="entry name" value="Multidrug efflux transporter AcrB pore domain"/>
    <property type="match status" value="1"/>
</dbReference>
<dbReference type="Gene3D" id="3.30.70.1430">
    <property type="entry name" value="Multidrug efflux transporter AcrB pore domain"/>
    <property type="match status" value="2"/>
</dbReference>
<keyword evidence="8 9" id="KW-0472">Membrane</keyword>
<dbReference type="NCBIfam" id="NF000282">
    <property type="entry name" value="RND_permease_1"/>
    <property type="match status" value="1"/>
</dbReference>
<dbReference type="FunFam" id="1.20.1640.10:FF:000001">
    <property type="entry name" value="Efflux pump membrane transporter"/>
    <property type="match status" value="1"/>
</dbReference>
<dbReference type="AlphaFoldDB" id="A0ABD7DRF0"/>
<dbReference type="Pfam" id="PF00873">
    <property type="entry name" value="ACR_tran"/>
    <property type="match status" value="1"/>
</dbReference>
<accession>A0ABD7DRF0</accession>
<reference evidence="10 11" key="1">
    <citation type="submission" date="2021-02" db="EMBL/GenBank/DDBJ databases">
        <title>Whole genome sequencing of Pseudomonas alcaliphila strain SM2.</title>
        <authorList>
            <person name="Alshamsi M.S."/>
            <person name="Sudalaimuthuasari N."/>
            <person name="Kundu B."/>
            <person name="AlMaskari R.S."/>
            <person name="Elmahi Y."/>
            <person name="Mundra S."/>
            <person name="Chandran S."/>
            <person name="Malik S."/>
            <person name="Hazzouri K.M."/>
            <person name="Amiri K.M.A."/>
        </authorList>
    </citation>
    <scope>NUCLEOTIDE SEQUENCE [LARGE SCALE GENOMIC DNA]</scope>
    <source>
        <strain evidence="10 11">SM2</strain>
    </source>
</reference>
<feature type="transmembrane region" description="Helical" evidence="9">
    <location>
        <begin position="869"/>
        <end position="887"/>
    </location>
</feature>
<feature type="transmembrane region" description="Helical" evidence="9">
    <location>
        <begin position="444"/>
        <end position="466"/>
    </location>
</feature>
<dbReference type="InterPro" id="IPR027463">
    <property type="entry name" value="AcrB_DN_DC_subdom"/>
</dbReference>
<feature type="transmembrane region" description="Helical" evidence="9">
    <location>
        <begin position="472"/>
        <end position="499"/>
    </location>
</feature>
<evidence type="ECO:0000256" key="5">
    <source>
        <dbReference type="ARBA" id="ARBA00022519"/>
    </source>
</evidence>
<dbReference type="GO" id="GO:0055085">
    <property type="term" value="P:transmembrane transport"/>
    <property type="evidence" value="ECO:0007669"/>
    <property type="project" value="UniProtKB-ARBA"/>
</dbReference>
<feature type="transmembrane region" description="Helical" evidence="9">
    <location>
        <begin position="922"/>
        <end position="949"/>
    </location>
</feature>
<feature type="transmembrane region" description="Helical" evidence="9">
    <location>
        <begin position="1003"/>
        <end position="1025"/>
    </location>
</feature>
<dbReference type="SUPFAM" id="SSF82714">
    <property type="entry name" value="Multidrug efflux transporter AcrB TolC docking domain, DN and DC subdomains"/>
    <property type="match status" value="2"/>
</dbReference>
<protein>
    <recommendedName>
        <fullName evidence="9">Efflux pump membrane transporter</fullName>
    </recommendedName>
</protein>
<dbReference type="Gene3D" id="3.30.70.1320">
    <property type="entry name" value="Multidrug efflux transporter AcrB pore domain like"/>
    <property type="match status" value="1"/>
</dbReference>
<dbReference type="GO" id="GO:0005886">
    <property type="term" value="C:plasma membrane"/>
    <property type="evidence" value="ECO:0007669"/>
    <property type="project" value="UniProtKB-SubCell"/>
</dbReference>
<feature type="transmembrane region" description="Helical" evidence="9">
    <location>
        <begin position="970"/>
        <end position="991"/>
    </location>
</feature>
<evidence type="ECO:0000256" key="6">
    <source>
        <dbReference type="ARBA" id="ARBA00022692"/>
    </source>
</evidence>
<feature type="transmembrane region" description="Helical" evidence="9">
    <location>
        <begin position="12"/>
        <end position="31"/>
    </location>
</feature>
<evidence type="ECO:0000256" key="9">
    <source>
        <dbReference type="RuleBase" id="RU364070"/>
    </source>
</evidence>
<name>A0ABD7DRF0_9GAMM</name>
<evidence type="ECO:0000256" key="3">
    <source>
        <dbReference type="ARBA" id="ARBA00022448"/>
    </source>
</evidence>
<feature type="transmembrane region" description="Helical" evidence="9">
    <location>
        <begin position="368"/>
        <end position="388"/>
    </location>
</feature>
<evidence type="ECO:0000256" key="8">
    <source>
        <dbReference type="ARBA" id="ARBA00023136"/>
    </source>
</evidence>
<dbReference type="EMBL" id="CP070505">
    <property type="protein sequence ID" value="QSL91093.1"/>
    <property type="molecule type" value="Genomic_DNA"/>
</dbReference>
<keyword evidence="3 9" id="KW-0813">Transport</keyword>
<sequence length="1045" mass="113052">MISRFFIDRPVFATVISIVIVLAGLAAMRALPIAQYPEILPPQVSVSAAYPGASSQVIAETVAAPLEQAINGVEDMIYQLSNSSSSGAMSLTVYFAVGTDPDQATINVNNKVQAALAKLPEEVRRQGVKVEKKSSDILQVITLYSPDDSRDPIFISNYALINVIDELKRLKGVGDASQFGSKDYSMRIWLRPDKLAQYNLTPTDVVNAIREQNSQFAAGSFGQQPLKEPQDFTYTVTTQGRFTDPKEFESVILRTDDTGASLLLKDVARVELGAQDYSLVTTLNGQQNAAFGIYLQPGANALDTAEAVERTMQRLAKRFPEGIAYKIPYDTTKFVQVSITEVIHTFFEALVLVVLVVFIFLQNWRATLIPVLAIPVSLVGTFAGMYMLGFSINLLTLFGMVLAIGIVVDDAIVVIENVERVMRTQGLNAREASIKAMEEVTGPIIAIVLVLCAVFVPVGFLGGLAGQMYKQFAITIAVSVVISGIVALTLSPALCALLLKPGHHEPAAPFRAFNRFFDRATEGYGAGVRFFLKRSLVGLLLFGGMIALIMLLFSRVPGSLVPDEDQGYVINAYYLPPAASLNRTEALSGAVSQQLMEHPAVEDVVTFAGFDVLTFGVRSNAGVSFVPLKDWSERTTPELDARNLTREFMGMGAAQKDGLVLSFNPPPITGMSTTGGFESFIQDRSGGSVEQLGEKVQAFVEAASKRPELAGIQSTFSANVPQYYIDLDRTKTRALGVSVSDVFTAMQATFGSYYVNDFTLYGRTWQVSLQSESEFRRKPEDLGQVYVRSSSGDLVPLSTLLRVRRILGPDSYDRFNVYPSAKVLGGPAPGYSSGQALAAMQEVADEVLGEDYSLGWIGSAYQELATQGSGTQAFVFGLILVFLILAAQYERWTLPLAVVTAVPFAVFGAILAVWLRGIQNDVYFQVGLVTLIGLAAKNAILIVEFAVLLRAEGKGIFDSALEAAKLRFRPIVMTSLAFILGCVPLAISSGAGSASRHSIGTGVIGGMLAATLLATFLIPMFYLLVESAAQRVSQRGKAREEQPPH</sequence>
<proteinExistence type="inferred from homology"/>
<evidence type="ECO:0000313" key="10">
    <source>
        <dbReference type="EMBL" id="QSL91093.1"/>
    </source>
</evidence>
<dbReference type="PANTHER" id="PTHR32063:SF11">
    <property type="entry name" value="CATION OR DRUG EFFLUX SYSTEM PROTEIN"/>
    <property type="match status" value="1"/>
</dbReference>
<dbReference type="GO" id="GO:0042908">
    <property type="term" value="P:xenobiotic transport"/>
    <property type="evidence" value="ECO:0007669"/>
    <property type="project" value="UniProtKB-ARBA"/>
</dbReference>
<dbReference type="InterPro" id="IPR004764">
    <property type="entry name" value="MdtF-like"/>
</dbReference>
<dbReference type="PANTHER" id="PTHR32063">
    <property type="match status" value="1"/>
</dbReference>
<keyword evidence="7 9" id="KW-1133">Transmembrane helix</keyword>
<dbReference type="Proteomes" id="UP000663658">
    <property type="component" value="Chromosome"/>
</dbReference>
<evidence type="ECO:0000256" key="4">
    <source>
        <dbReference type="ARBA" id="ARBA00022475"/>
    </source>
</evidence>
<dbReference type="SUPFAM" id="SSF82866">
    <property type="entry name" value="Multidrug efflux transporter AcrB transmembrane domain"/>
    <property type="match status" value="2"/>
</dbReference>
<dbReference type="NCBIfam" id="TIGR00915">
    <property type="entry name" value="2A0602"/>
    <property type="match status" value="1"/>
</dbReference>
<keyword evidence="6 9" id="KW-0812">Transmembrane</keyword>
<dbReference type="InterPro" id="IPR001036">
    <property type="entry name" value="Acrflvin-R"/>
</dbReference>
<dbReference type="PRINTS" id="PR00702">
    <property type="entry name" value="ACRIFLAVINRP"/>
</dbReference>
<dbReference type="FunFam" id="3.30.70.1430:FF:000001">
    <property type="entry name" value="Efflux pump membrane transporter"/>
    <property type="match status" value="1"/>
</dbReference>
<feature type="transmembrane region" description="Helical" evidence="9">
    <location>
        <begin position="894"/>
        <end position="916"/>
    </location>
</feature>
<comment type="similarity">
    <text evidence="2 9">Belongs to the resistance-nodulation-cell division (RND) (TC 2.A.6) family.</text>
</comment>
<feature type="transmembrane region" description="Helical" evidence="9">
    <location>
        <begin position="536"/>
        <end position="553"/>
    </location>
</feature>
<evidence type="ECO:0000256" key="7">
    <source>
        <dbReference type="ARBA" id="ARBA00022989"/>
    </source>
</evidence>
<keyword evidence="5 9" id="KW-0997">Cell inner membrane</keyword>
<dbReference type="KEGG" id="pty:JWV26_15095"/>
<comment type="subcellular location">
    <subcellularLocation>
        <location evidence="1 9">Cell inner membrane</location>
        <topology evidence="1 9">Multi-pass membrane protein</topology>
    </subcellularLocation>
</comment>
<organism evidence="10 11">
    <name type="scientific">Ectopseudomonas toyotomiensis</name>
    <dbReference type="NCBI Taxonomy" id="554344"/>
    <lineage>
        <taxon>Bacteria</taxon>
        <taxon>Pseudomonadati</taxon>
        <taxon>Pseudomonadota</taxon>
        <taxon>Gammaproteobacteria</taxon>
        <taxon>Pseudomonadales</taxon>
        <taxon>Pseudomonadaceae</taxon>
        <taxon>Ectopseudomonas</taxon>
    </lineage>
</organism>
<dbReference type="SUPFAM" id="SSF82693">
    <property type="entry name" value="Multidrug efflux transporter AcrB pore domain, PN1, PN2, PC1 and PC2 subdomains"/>
    <property type="match status" value="4"/>
</dbReference>
<dbReference type="Gene3D" id="1.20.1640.10">
    <property type="entry name" value="Multidrug efflux transporter AcrB transmembrane domain"/>
    <property type="match status" value="2"/>
</dbReference>
<evidence type="ECO:0000256" key="2">
    <source>
        <dbReference type="ARBA" id="ARBA00010942"/>
    </source>
</evidence>
<feature type="transmembrane region" description="Helical" evidence="9">
    <location>
        <begin position="394"/>
        <end position="415"/>
    </location>
</feature>
<evidence type="ECO:0000313" key="11">
    <source>
        <dbReference type="Proteomes" id="UP000663658"/>
    </source>
</evidence>
<gene>
    <name evidence="10" type="ORF">JWV26_15095</name>
</gene>
<evidence type="ECO:0000256" key="1">
    <source>
        <dbReference type="ARBA" id="ARBA00004429"/>
    </source>
</evidence>
<dbReference type="Gene3D" id="3.30.2090.10">
    <property type="entry name" value="Multidrug efflux transporter AcrB TolC docking domain, DN and DC subdomains"/>
    <property type="match status" value="2"/>
</dbReference>
<feature type="transmembrane region" description="Helical" evidence="9">
    <location>
        <begin position="342"/>
        <end position="361"/>
    </location>
</feature>